<sequence>MSVPEIKDLDGLLLPHLDKGKTIVATNISRLTSPGENYGSEMLKVDLTLKDETGCTEELSVVAKMIPESELFQELFNVQVSFKLETAFYDTVVPALQEFQRRRSATKVIDNFAEFYGARTSLVDGAVNEDAVLILENLKVRGYTNVDRYKGFDLKTTLHLLSVIAKFHAVPLALKLQDIETFNQKVKPFFACNNAQPPKQSIDISLMLKALEAKESCIRLLPKLIKSLEYVMVVPTEEFREPFATITHRDLWSNNLMVKFEAGEPVDSKIVDFQMYSYDTPVIDLLFFLLTSVETEVLKANLDPFFEHYHRAFTDTLKSLGCDIEPFSYDKFMEEIAVGVERELGHACFMLGYVIKAKTEYTVPDDSSDGPPATEHISFGEETLDRVWWILEECDRRGWLNF</sequence>
<reference evidence="2" key="1">
    <citation type="submission" date="2022-01" db="EMBL/GenBank/DDBJ databases">
        <authorList>
            <person name="King R."/>
        </authorList>
    </citation>
    <scope>NUCLEOTIDE SEQUENCE</scope>
</reference>
<dbReference type="InterPro" id="IPR015897">
    <property type="entry name" value="CHK_kinase-like"/>
</dbReference>
<protein>
    <recommendedName>
        <fullName evidence="1">CHK kinase-like domain-containing protein</fullName>
    </recommendedName>
</protein>
<name>A0A9N9SIJ8_PHACE</name>
<accession>A0A9N9SIJ8</accession>
<dbReference type="EMBL" id="OU896710">
    <property type="protein sequence ID" value="CAG9820937.1"/>
    <property type="molecule type" value="Genomic_DNA"/>
</dbReference>
<dbReference type="Gene3D" id="3.90.1200.10">
    <property type="match status" value="1"/>
</dbReference>
<dbReference type="Pfam" id="PF02958">
    <property type="entry name" value="EcKL"/>
    <property type="match status" value="1"/>
</dbReference>
<keyword evidence="3" id="KW-1185">Reference proteome</keyword>
<dbReference type="InterPro" id="IPR004119">
    <property type="entry name" value="EcKL"/>
</dbReference>
<feature type="domain" description="CHK kinase-like" evidence="1">
    <location>
        <begin position="133"/>
        <end position="319"/>
    </location>
</feature>
<dbReference type="PANTHER" id="PTHR11012:SF55">
    <property type="entry name" value="BHLH DOMAIN-CONTAINING PROTEIN"/>
    <property type="match status" value="1"/>
</dbReference>
<gene>
    <name evidence="2" type="ORF">PHAECO_LOCUS8135</name>
</gene>
<dbReference type="SUPFAM" id="SSF56112">
    <property type="entry name" value="Protein kinase-like (PK-like)"/>
    <property type="match status" value="1"/>
</dbReference>
<dbReference type="OrthoDB" id="191037at2759"/>
<dbReference type="InterPro" id="IPR011009">
    <property type="entry name" value="Kinase-like_dom_sf"/>
</dbReference>
<dbReference type="AlphaFoldDB" id="A0A9N9SIJ8"/>
<dbReference type="PANTHER" id="PTHR11012">
    <property type="entry name" value="PROTEIN KINASE-LIKE DOMAIN-CONTAINING"/>
    <property type="match status" value="1"/>
</dbReference>
<organism evidence="2 3">
    <name type="scientific">Phaedon cochleariae</name>
    <name type="common">Mustard beetle</name>
    <dbReference type="NCBI Taxonomy" id="80249"/>
    <lineage>
        <taxon>Eukaryota</taxon>
        <taxon>Metazoa</taxon>
        <taxon>Ecdysozoa</taxon>
        <taxon>Arthropoda</taxon>
        <taxon>Hexapoda</taxon>
        <taxon>Insecta</taxon>
        <taxon>Pterygota</taxon>
        <taxon>Neoptera</taxon>
        <taxon>Endopterygota</taxon>
        <taxon>Coleoptera</taxon>
        <taxon>Polyphaga</taxon>
        <taxon>Cucujiformia</taxon>
        <taxon>Chrysomeloidea</taxon>
        <taxon>Chrysomelidae</taxon>
        <taxon>Chrysomelinae</taxon>
        <taxon>Chrysomelini</taxon>
        <taxon>Phaedon</taxon>
    </lineage>
</organism>
<proteinExistence type="predicted"/>
<evidence type="ECO:0000313" key="2">
    <source>
        <dbReference type="EMBL" id="CAG9820937.1"/>
    </source>
</evidence>
<dbReference type="SMART" id="SM00587">
    <property type="entry name" value="CHK"/>
    <property type="match status" value="1"/>
</dbReference>
<reference evidence="2" key="2">
    <citation type="submission" date="2022-10" db="EMBL/GenBank/DDBJ databases">
        <authorList>
            <consortium name="ENA_rothamsted_submissions"/>
            <consortium name="culmorum"/>
            <person name="King R."/>
        </authorList>
    </citation>
    <scope>NUCLEOTIDE SEQUENCE</scope>
</reference>
<evidence type="ECO:0000313" key="3">
    <source>
        <dbReference type="Proteomes" id="UP001153737"/>
    </source>
</evidence>
<dbReference type="Proteomes" id="UP001153737">
    <property type="component" value="Chromosome 4"/>
</dbReference>
<evidence type="ECO:0000259" key="1">
    <source>
        <dbReference type="SMART" id="SM00587"/>
    </source>
</evidence>